<feature type="domain" description="Signal transduction histidine kinase internal region" evidence="3">
    <location>
        <begin position="824"/>
        <end position="902"/>
    </location>
</feature>
<sequence>MYEVRHILFGLLCLLSITAQAQPAGNVFAHFTEEKGLACDQVQGFCQDAQGYIWIATLCGLQRYDGYRFFTYRQDLHNPDALQTDYVSTVFEDSKRRLWVGTGSESAYLLDRSTGKFYSFNAHCTNKNNLTTGVIKFVEDGRGDIWMLDKTGLLKLNNDTHQFENVNALLGMTGAARPVVLERDPQGNLWLISAAGLTCYDIREHRCYDKAHNPSGLQVFNLRQPVTGLLFDDDRGAWLSTEDTATLYRFDFRENKMQTYPLEVHSNVVNVFGKDHKGHILVSASNEGLIIFDEVSGTFSRMPLDNNDPYGLHGETGNFVNVHTLTDREGNVWLGTDNGIDVLNFRKRYFYYYGTASSDPTEGLLQTPADKDIYVASYSTHGGILRLDSNLRVKKKYFFAKPEDLRNQLWCLYRDENGRIWAPNQDRTIGVLDPSTGRLSIQADSVLKGCIHTLQRDGQGNVWIGHWSKGLLRIDPYTHRSQAFSRPTANLSGPVKNVTTFYLDGDSVIWAGTISQGFLRFDRRKEVFTDAFLFDQKNNASISSNTVTQVLPYNRDTLLLATWGGIDIFDKKTKTFRSLTVKGLTSTYVQALALDRQGRLWASCINGFFRIDVHTGETTAYDAGDGIMYSSFEYRPFLQLADGRFMVAATKGFMVFHPDSIGREEAPPDVTITRFAVYDRGMDIDTFVDHSRPLVLTYLDNNLNIEFSALQYSTPGKMRYYYQLQGVDKGWVTAGKDQTARYNQLESGHYVFMVKCVDRNGVASRGVTLLPIYIVPPFWRTWWFFTGLALLAMAAVFGVARWIDNRKKEKEMLRLTYDRKIAVMEMNTLRAQMNPHFLFNSLNSINTFILKNDQENASDYLTKFSRLVRLILDNSRTEWVTLDNELRALELYIELETLRFDKPFAYAIHVDPAVDRTHVVVPPLIIQPYVENAIWHGLLHRKRAGGRIVIDVWRNGEALMIKIADNGVGRAAAARLESKRDSPYKSHGMKITAERLAVVNEVYKVNAAVSVEDASESGTEVLLTIQYRTHAGINS</sequence>
<feature type="domain" description="Two component regulator three Y" evidence="4">
    <location>
        <begin position="712"/>
        <end position="774"/>
    </location>
</feature>
<comment type="caution">
    <text evidence="5">The sequence shown here is derived from an EMBL/GenBank/DDBJ whole genome shotgun (WGS) entry which is preliminary data.</text>
</comment>
<dbReference type="AlphaFoldDB" id="A0A4V3GKX7"/>
<accession>A0A4V3GKX7</accession>
<protein>
    <submittedName>
        <fullName evidence="5">YXYXY domain-containing protein</fullName>
    </submittedName>
</protein>
<feature type="signal peptide" evidence="2">
    <location>
        <begin position="1"/>
        <end position="21"/>
    </location>
</feature>
<dbReference type="InterPro" id="IPR011110">
    <property type="entry name" value="Reg_prop"/>
</dbReference>
<evidence type="ECO:0000259" key="4">
    <source>
        <dbReference type="Pfam" id="PF07495"/>
    </source>
</evidence>
<keyword evidence="1" id="KW-0812">Transmembrane</keyword>
<gene>
    <name evidence="5" type="ORF">EDB95_5210</name>
</gene>
<dbReference type="GO" id="GO:0016020">
    <property type="term" value="C:membrane"/>
    <property type="evidence" value="ECO:0007669"/>
    <property type="project" value="InterPro"/>
</dbReference>
<feature type="transmembrane region" description="Helical" evidence="1">
    <location>
        <begin position="782"/>
        <end position="803"/>
    </location>
</feature>
<dbReference type="InterPro" id="IPR036890">
    <property type="entry name" value="HATPase_C_sf"/>
</dbReference>
<keyword evidence="2" id="KW-0732">Signal</keyword>
<reference evidence="5 6" key="1">
    <citation type="submission" date="2019-03" db="EMBL/GenBank/DDBJ databases">
        <title>Genomic Encyclopedia of Type Strains, Phase IV (KMG-IV): sequencing the most valuable type-strain genomes for metagenomic binning, comparative biology and taxonomic classification.</title>
        <authorList>
            <person name="Goeker M."/>
        </authorList>
    </citation>
    <scope>NUCLEOTIDE SEQUENCE [LARGE SCALE GENOMIC DNA]</scope>
    <source>
        <strain evidence="5 6">DSM 100059</strain>
    </source>
</reference>
<dbReference type="InterPro" id="IPR013783">
    <property type="entry name" value="Ig-like_fold"/>
</dbReference>
<dbReference type="Pfam" id="PF07495">
    <property type="entry name" value="Y_Y_Y"/>
    <property type="match status" value="1"/>
</dbReference>
<dbReference type="InterPro" id="IPR050640">
    <property type="entry name" value="Bact_2-comp_sensor_kinase"/>
</dbReference>
<dbReference type="InterPro" id="IPR011123">
    <property type="entry name" value="Y_Y_Y"/>
</dbReference>
<dbReference type="Proteomes" id="UP000294498">
    <property type="component" value="Unassembled WGS sequence"/>
</dbReference>
<dbReference type="GO" id="GO:0000155">
    <property type="term" value="F:phosphorelay sensor kinase activity"/>
    <property type="evidence" value="ECO:0007669"/>
    <property type="project" value="InterPro"/>
</dbReference>
<dbReference type="EMBL" id="SODV01000002">
    <property type="protein sequence ID" value="TDW97362.1"/>
    <property type="molecule type" value="Genomic_DNA"/>
</dbReference>
<keyword evidence="1" id="KW-1133">Transmembrane helix</keyword>
<dbReference type="InterPro" id="IPR010559">
    <property type="entry name" value="Sig_transdc_His_kin_internal"/>
</dbReference>
<dbReference type="SUPFAM" id="SSF63829">
    <property type="entry name" value="Calcium-dependent phosphotriesterase"/>
    <property type="match status" value="2"/>
</dbReference>
<dbReference type="OrthoDB" id="9809670at2"/>
<dbReference type="PANTHER" id="PTHR34220">
    <property type="entry name" value="SENSOR HISTIDINE KINASE YPDA"/>
    <property type="match status" value="1"/>
</dbReference>
<dbReference type="Gene3D" id="2.60.40.10">
    <property type="entry name" value="Immunoglobulins"/>
    <property type="match status" value="1"/>
</dbReference>
<dbReference type="SUPFAM" id="SSF55874">
    <property type="entry name" value="ATPase domain of HSP90 chaperone/DNA topoisomerase II/histidine kinase"/>
    <property type="match status" value="1"/>
</dbReference>
<dbReference type="Pfam" id="PF07494">
    <property type="entry name" value="Reg_prop"/>
    <property type="match status" value="1"/>
</dbReference>
<dbReference type="Pfam" id="PF06580">
    <property type="entry name" value="His_kinase"/>
    <property type="match status" value="1"/>
</dbReference>
<evidence type="ECO:0000313" key="6">
    <source>
        <dbReference type="Proteomes" id="UP000294498"/>
    </source>
</evidence>
<dbReference type="Gene3D" id="3.30.565.10">
    <property type="entry name" value="Histidine kinase-like ATPase, C-terminal domain"/>
    <property type="match status" value="1"/>
</dbReference>
<keyword evidence="6" id="KW-1185">Reference proteome</keyword>
<dbReference type="InterPro" id="IPR015943">
    <property type="entry name" value="WD40/YVTN_repeat-like_dom_sf"/>
</dbReference>
<evidence type="ECO:0000256" key="1">
    <source>
        <dbReference type="SAM" id="Phobius"/>
    </source>
</evidence>
<dbReference type="Gene3D" id="2.130.10.10">
    <property type="entry name" value="YVTN repeat-like/Quinoprotein amine dehydrogenase"/>
    <property type="match status" value="2"/>
</dbReference>
<proteinExistence type="predicted"/>
<dbReference type="PANTHER" id="PTHR34220:SF7">
    <property type="entry name" value="SENSOR HISTIDINE KINASE YPDA"/>
    <property type="match status" value="1"/>
</dbReference>
<evidence type="ECO:0000313" key="5">
    <source>
        <dbReference type="EMBL" id="TDW97362.1"/>
    </source>
</evidence>
<keyword evidence="1" id="KW-0472">Membrane</keyword>
<organism evidence="5 6">
    <name type="scientific">Dinghuibacter silviterrae</name>
    <dbReference type="NCBI Taxonomy" id="1539049"/>
    <lineage>
        <taxon>Bacteria</taxon>
        <taxon>Pseudomonadati</taxon>
        <taxon>Bacteroidota</taxon>
        <taxon>Chitinophagia</taxon>
        <taxon>Chitinophagales</taxon>
        <taxon>Chitinophagaceae</taxon>
        <taxon>Dinghuibacter</taxon>
    </lineage>
</organism>
<name>A0A4V3GKX7_9BACT</name>
<evidence type="ECO:0000256" key="2">
    <source>
        <dbReference type="SAM" id="SignalP"/>
    </source>
</evidence>
<feature type="chain" id="PRO_5020856192" evidence="2">
    <location>
        <begin position="22"/>
        <end position="1035"/>
    </location>
</feature>
<evidence type="ECO:0000259" key="3">
    <source>
        <dbReference type="Pfam" id="PF06580"/>
    </source>
</evidence>